<evidence type="ECO:0000313" key="1">
    <source>
        <dbReference type="Proteomes" id="UP000887565"/>
    </source>
</evidence>
<organism evidence="1 2">
    <name type="scientific">Romanomermis culicivorax</name>
    <name type="common">Nematode worm</name>
    <dbReference type="NCBI Taxonomy" id="13658"/>
    <lineage>
        <taxon>Eukaryota</taxon>
        <taxon>Metazoa</taxon>
        <taxon>Ecdysozoa</taxon>
        <taxon>Nematoda</taxon>
        <taxon>Enoplea</taxon>
        <taxon>Dorylaimia</taxon>
        <taxon>Mermithida</taxon>
        <taxon>Mermithoidea</taxon>
        <taxon>Mermithidae</taxon>
        <taxon>Romanomermis</taxon>
    </lineage>
</organism>
<dbReference type="Proteomes" id="UP000887565">
    <property type="component" value="Unplaced"/>
</dbReference>
<protein>
    <submittedName>
        <fullName evidence="2">Uncharacterized protein</fullName>
    </submittedName>
</protein>
<proteinExistence type="predicted"/>
<reference evidence="2" key="1">
    <citation type="submission" date="2022-11" db="UniProtKB">
        <authorList>
            <consortium name="WormBaseParasite"/>
        </authorList>
    </citation>
    <scope>IDENTIFICATION</scope>
</reference>
<dbReference type="AlphaFoldDB" id="A0A915LEJ3"/>
<dbReference type="WBParaSite" id="nRc.2.0.1.t48271-RA">
    <property type="protein sequence ID" value="nRc.2.0.1.t48271-RA"/>
    <property type="gene ID" value="nRc.2.0.1.g48271"/>
</dbReference>
<accession>A0A915LEJ3</accession>
<name>A0A915LEJ3_ROMCU</name>
<keyword evidence="1" id="KW-1185">Reference proteome</keyword>
<sequence length="163" mass="19058">MKSRLMDRLIELLNFPVLPIYKLAIRDRIQFDPDPALPPIPHEVEEVWIERVTANNLLRDRTYQGGWRLVLTLNNLHAVGRAFGFALFHPRIHLRQRSVTSPCSKFRSGNMYHLLQLYVVPRRRQPPNASHRLDELNTGARAVFHKRTRNLHLQPVPSTPDHL</sequence>
<evidence type="ECO:0000313" key="2">
    <source>
        <dbReference type="WBParaSite" id="nRc.2.0.1.t48271-RA"/>
    </source>
</evidence>